<sequence length="80" mass="9242">MGKKEKLISKIESKPYPTDVSFEELKKYLGYFGLNETHRKGSHVQFKSESGKRRITLVSNQQNLKVAYIIEAVKTAHEEE</sequence>
<gene>
    <name evidence="1" type="ORF">HMPREF9430_01274</name>
</gene>
<protein>
    <recommendedName>
        <fullName evidence="3">Toxin-antitoxin system, toxin component, HicA family</fullName>
    </recommendedName>
</protein>
<dbReference type="HOGENOM" id="CLU_2587880_0_0_9"/>
<dbReference type="SUPFAM" id="SSF54786">
    <property type="entry name" value="YcfA/nrd intein domain"/>
    <property type="match status" value="1"/>
</dbReference>
<dbReference type="AlphaFoldDB" id="E7MP03"/>
<proteinExistence type="predicted"/>
<dbReference type="OrthoDB" id="1809013at2"/>
<dbReference type="Proteomes" id="UP000004097">
    <property type="component" value="Unassembled WGS sequence"/>
</dbReference>
<dbReference type="RefSeq" id="WP_006526091.1">
    <property type="nucleotide sequence ID" value="NZ_GL637664.1"/>
</dbReference>
<dbReference type="InterPro" id="IPR038570">
    <property type="entry name" value="HicA_sf"/>
</dbReference>
<keyword evidence="2" id="KW-1185">Reference proteome</keyword>
<evidence type="ECO:0000313" key="2">
    <source>
        <dbReference type="Proteomes" id="UP000004097"/>
    </source>
</evidence>
<dbReference type="Gene3D" id="3.30.920.30">
    <property type="entry name" value="Hypothetical protein"/>
    <property type="match status" value="1"/>
</dbReference>
<accession>E7MP03</accession>
<organism evidence="1 2">
    <name type="scientific">Solobacterium moorei F0204</name>
    <dbReference type="NCBI Taxonomy" id="706433"/>
    <lineage>
        <taxon>Bacteria</taxon>
        <taxon>Bacillati</taxon>
        <taxon>Bacillota</taxon>
        <taxon>Erysipelotrichia</taxon>
        <taxon>Erysipelotrichales</taxon>
        <taxon>Erysipelotrichaceae</taxon>
        <taxon>Solobacterium</taxon>
    </lineage>
</organism>
<name>E7MP03_9FIRM</name>
<dbReference type="STRING" id="706433.HMPREF9430_01274"/>
<evidence type="ECO:0008006" key="3">
    <source>
        <dbReference type="Google" id="ProtNLM"/>
    </source>
</evidence>
<comment type="caution">
    <text evidence="1">The sequence shown here is derived from an EMBL/GenBank/DDBJ whole genome shotgun (WGS) entry which is preliminary data.</text>
</comment>
<reference evidence="1 2" key="1">
    <citation type="submission" date="2010-08" db="EMBL/GenBank/DDBJ databases">
        <authorList>
            <person name="Weinstock G."/>
            <person name="Sodergren E."/>
            <person name="Clifton S."/>
            <person name="Fulton L."/>
            <person name="Fulton B."/>
            <person name="Courtney L."/>
            <person name="Fronick C."/>
            <person name="Harrison M."/>
            <person name="Strong C."/>
            <person name="Farmer C."/>
            <person name="Delahaunty K."/>
            <person name="Markovic C."/>
            <person name="Hall O."/>
            <person name="Minx P."/>
            <person name="Tomlinson C."/>
            <person name="Mitreva M."/>
            <person name="Hou S."/>
            <person name="Chen J."/>
            <person name="Wollam A."/>
            <person name="Pepin K.H."/>
            <person name="Johnson M."/>
            <person name="Bhonagiri V."/>
            <person name="Zhang X."/>
            <person name="Suruliraj S."/>
            <person name="Warren W."/>
            <person name="Chinwalla A."/>
            <person name="Mardis E.R."/>
            <person name="Wilson R.K."/>
        </authorList>
    </citation>
    <scope>NUCLEOTIDE SEQUENCE [LARGE SCALE GENOMIC DNA]</scope>
    <source>
        <strain evidence="1 2">F0204</strain>
    </source>
</reference>
<dbReference type="EMBL" id="AECQ01000027">
    <property type="protein sequence ID" value="EFW24184.1"/>
    <property type="molecule type" value="Genomic_DNA"/>
</dbReference>
<evidence type="ECO:0000313" key="1">
    <source>
        <dbReference type="EMBL" id="EFW24184.1"/>
    </source>
</evidence>